<dbReference type="Proteomes" id="UP001601059">
    <property type="component" value="Unassembled WGS sequence"/>
</dbReference>
<evidence type="ECO:0000313" key="1">
    <source>
        <dbReference type="EMBL" id="MFE8700015.1"/>
    </source>
</evidence>
<evidence type="ECO:0000313" key="2">
    <source>
        <dbReference type="Proteomes" id="UP001601059"/>
    </source>
</evidence>
<gene>
    <name evidence="1" type="ORF">ACFYKX_05180</name>
</gene>
<name>A0ABW6K754_9BACI</name>
<dbReference type="EMBL" id="JBIACK010000001">
    <property type="protein sequence ID" value="MFE8700015.1"/>
    <property type="molecule type" value="Genomic_DNA"/>
</dbReference>
<sequence length="512" mass="59573">MNNKIMLENVYGKTPFHGNGKLTGIKYNLDKSVIAVVSEFSLYGWAGRKLENRNLPFRYRVQLYNIKTLESISCLDVPYPINEIAFHPQECLVFLGTGSFDGGFLYEGELLNWDYHTGELFSLLEESREIISVNFDEKDDMLNFTVSPEDDWENKKYKDLFVYKTDDFYNKQKLNNFMQIGTTPKVNKIYSIQSKKRTHSDCSKELKKLCPEYEYRANIWDIKWRNGEDIFCVGESPFLEKWNFGKKQSIFHEKGRGCQLFISSNKERVYVHSEEMELNAELGFDLLSGYLSIYNPSDLEIESKMKQSFPHFIVHKNKVDVFLVMDEVFHNHDTKKRVYTSSLDFITNYEMDDCDRFISVEDEDFFFKSTKERIIKFNRENNKQTNYSLSEIVKGPTHEACQTEPGTFIVTYGERDVGYNIMKIEIETMKVIWTQLLPTQVIVMRYMKEKDVVVCSLASGKLVIISESTGEVKVLEEVIVDKCKTMILSLDIYGDRVAAGTIDGLVLCYHVS</sequence>
<proteinExistence type="predicted"/>
<protein>
    <submittedName>
        <fullName evidence="1">Uncharacterized protein</fullName>
    </submittedName>
</protein>
<organism evidence="1 2">
    <name type="scientific">Cytobacillus spartinae</name>
    <dbReference type="NCBI Taxonomy" id="3299023"/>
    <lineage>
        <taxon>Bacteria</taxon>
        <taxon>Bacillati</taxon>
        <taxon>Bacillota</taxon>
        <taxon>Bacilli</taxon>
        <taxon>Bacillales</taxon>
        <taxon>Bacillaceae</taxon>
        <taxon>Cytobacillus</taxon>
    </lineage>
</organism>
<dbReference type="InterPro" id="IPR036322">
    <property type="entry name" value="WD40_repeat_dom_sf"/>
</dbReference>
<dbReference type="RefSeq" id="WP_389358704.1">
    <property type="nucleotide sequence ID" value="NZ_JBIACK010000001.1"/>
</dbReference>
<accession>A0ABW6K754</accession>
<reference evidence="1 2" key="1">
    <citation type="submission" date="2024-08" db="EMBL/GenBank/DDBJ databases">
        <title>Two novel Cytobacillus novel species.</title>
        <authorList>
            <person name="Liu G."/>
        </authorList>
    </citation>
    <scope>NUCLEOTIDE SEQUENCE [LARGE SCALE GENOMIC DNA]</scope>
    <source>
        <strain evidence="1 2">FJAT-54145</strain>
    </source>
</reference>
<keyword evidence="2" id="KW-1185">Reference proteome</keyword>
<comment type="caution">
    <text evidence="1">The sequence shown here is derived from an EMBL/GenBank/DDBJ whole genome shotgun (WGS) entry which is preliminary data.</text>
</comment>
<dbReference type="SUPFAM" id="SSF50978">
    <property type="entry name" value="WD40 repeat-like"/>
    <property type="match status" value="1"/>
</dbReference>